<keyword evidence="2" id="KW-1185">Reference proteome</keyword>
<dbReference type="PROSITE" id="PS01058">
    <property type="entry name" value="SAICAR_SYNTHETASE_2"/>
    <property type="match status" value="1"/>
</dbReference>
<dbReference type="Proteomes" id="UP000071641">
    <property type="component" value="Unassembled WGS sequence"/>
</dbReference>
<gene>
    <name evidence="1" type="ORF">GCE9029_02798</name>
</gene>
<proteinExistence type="predicted"/>
<reference evidence="2" key="1">
    <citation type="submission" date="2016-02" db="EMBL/GenBank/DDBJ databases">
        <authorList>
            <person name="Rodrigo-Torres Lidia"/>
            <person name="Arahal R.David."/>
        </authorList>
    </citation>
    <scope>NUCLEOTIDE SEQUENCE [LARGE SCALE GENOMIC DNA]</scope>
    <source>
        <strain evidence="2">CECT 9029</strain>
    </source>
</reference>
<dbReference type="GO" id="GO:0006164">
    <property type="term" value="P:purine nucleotide biosynthetic process"/>
    <property type="evidence" value="ECO:0007669"/>
    <property type="project" value="InterPro"/>
</dbReference>
<organism evidence="1 2">
    <name type="scientific">Grimontia celer</name>
    <dbReference type="NCBI Taxonomy" id="1796497"/>
    <lineage>
        <taxon>Bacteria</taxon>
        <taxon>Pseudomonadati</taxon>
        <taxon>Pseudomonadota</taxon>
        <taxon>Gammaproteobacteria</taxon>
        <taxon>Vibrionales</taxon>
        <taxon>Vibrionaceae</taxon>
        <taxon>Grimontia</taxon>
    </lineage>
</organism>
<dbReference type="AlphaFoldDB" id="A0A128F4N2"/>
<dbReference type="OrthoDB" id="9796131at2"/>
<dbReference type="GO" id="GO:0004639">
    <property type="term" value="F:phosphoribosylaminoimidazolesuccinocarboxamide synthase activity"/>
    <property type="evidence" value="ECO:0007669"/>
    <property type="project" value="InterPro"/>
</dbReference>
<protein>
    <submittedName>
        <fullName evidence="1">Baseplate J-like protein</fullName>
    </submittedName>
</protein>
<dbReference type="RefSeq" id="WP_062663898.1">
    <property type="nucleotide sequence ID" value="NZ_FIZX01000002.1"/>
</dbReference>
<dbReference type="STRING" id="1796497.GCE9029_02798"/>
<sequence length="839" mass="92418">MIYFCCDQRRREAVRQSDLNGIDFVEVIDREAALETDRQRFLHLYLVNDPGAFVYTVDNIRIEGPNAIEIVNVTMGLDGQTNVLVIEVAEPGDFSPYTINIVTSALNPLPPPEIDPALASVGFSFKVECPSPFDCQSSCDCPEPEAVETEIDYTARDFYSFRRMMLDRLSMTAPAAATGHPADLSTALVEVLAYTADQLAYQQDAATTEAYLNKARSRISLKRMTRLVDYSVDDGCNARCFCHFAVSADVHPIAPATLVIPQGSAVCTQLSEQPRAFARDDALLAQSGAVYETCHDVPALFHLHNEITFYTWSDARCYLPKGAVSATLDGHFPDLEAGMYLAFEEVMGARSGSPADRQLSQRQVVLLTQVQAFDADGEPLLDPVTELPITEIVWHGADALRFPMCISSETSIEEGRRYLEPVTVARGNIVLVDHGQTIFGERLPEVPLPTLSWAPGQGMQAGSAKGASCAEANCEQEQAETITPKYQPTLANRPLTFSPDYALGAPATELLKTPSPSETFANVSLDADDGVEVRPYHVVRDMLASDDSSLVFTTEIERDGVVSLRFGDNVYGRRPLPETRFTATYRVGVGSAGHIGADKLYHLALPIPEVTEVRNITPGEGGRNPETNAEIRKRAPFLFKTQERAVTREDYQTLGRRVAGIQDVSCAYIHTGSWMTTFALPDPDDRVEVSDTLRTTLRDHYEKFRLAAHDVEVSSPVYVPLEVTLHVCVAPNTSKSHVRQRLLKLFSPNRLPDGALGLLHPNRFRAGETLHLSPWLAAAQNVEGVIAAKVTRFRRFGDPRTSGLIDRKLEFGRTEIARIDNDISHPGNGVFLLDMDGGR</sequence>
<evidence type="ECO:0000313" key="2">
    <source>
        <dbReference type="Proteomes" id="UP000071641"/>
    </source>
</evidence>
<evidence type="ECO:0000313" key="1">
    <source>
        <dbReference type="EMBL" id="CZF81738.1"/>
    </source>
</evidence>
<dbReference type="EMBL" id="FIZX01000002">
    <property type="protein sequence ID" value="CZF81738.1"/>
    <property type="molecule type" value="Genomic_DNA"/>
</dbReference>
<name>A0A128F4N2_9GAMM</name>
<accession>A0A128F4N2</accession>
<dbReference type="InterPro" id="IPR018236">
    <property type="entry name" value="SAICAR_synthetase_CS"/>
</dbReference>